<protein>
    <recommendedName>
        <fullName evidence="4">RSAM-associated Gly-rich repeat protein</fullName>
    </recommendedName>
</protein>
<accession>A0A098TGT4</accession>
<dbReference type="RefSeq" id="WP_036535799.1">
    <property type="nucleotide sequence ID" value="NZ_JJML01000051.1"/>
</dbReference>
<dbReference type="NCBIfam" id="TIGR04260">
    <property type="entry name" value="Cyano_gly_rpt"/>
    <property type="match status" value="1"/>
</dbReference>
<organism evidence="2 3">
    <name type="scientific">Neosynechococcus sphagnicola sy1</name>
    <dbReference type="NCBI Taxonomy" id="1497020"/>
    <lineage>
        <taxon>Bacteria</taxon>
        <taxon>Bacillati</taxon>
        <taxon>Cyanobacteriota</taxon>
        <taxon>Cyanophyceae</taxon>
        <taxon>Neosynechococcales</taxon>
        <taxon>Neosynechococcaceae</taxon>
        <taxon>Neosynechococcus</taxon>
    </lineage>
</organism>
<dbReference type="STRING" id="1497020.DO97_15605"/>
<name>A0A098TGT4_9CYAN</name>
<evidence type="ECO:0000256" key="1">
    <source>
        <dbReference type="SAM" id="SignalP"/>
    </source>
</evidence>
<evidence type="ECO:0000313" key="2">
    <source>
        <dbReference type="EMBL" id="KGF71805.1"/>
    </source>
</evidence>
<dbReference type="InterPro" id="IPR026356">
    <property type="entry name" value="GrrA/OscA1_RiPP"/>
</dbReference>
<dbReference type="EMBL" id="JJML01000051">
    <property type="protein sequence ID" value="KGF71805.1"/>
    <property type="molecule type" value="Genomic_DNA"/>
</dbReference>
<proteinExistence type="predicted"/>
<dbReference type="Proteomes" id="UP000030170">
    <property type="component" value="Unassembled WGS sequence"/>
</dbReference>
<evidence type="ECO:0008006" key="4">
    <source>
        <dbReference type="Google" id="ProtNLM"/>
    </source>
</evidence>
<dbReference type="OrthoDB" id="467574at2"/>
<dbReference type="AlphaFoldDB" id="A0A098TGT4"/>
<feature type="chain" id="PRO_5001949431" description="RSAM-associated Gly-rich repeat protein" evidence="1">
    <location>
        <begin position="27"/>
        <end position="112"/>
    </location>
</feature>
<reference evidence="2 3" key="1">
    <citation type="journal article" date="2014" name="Mol. Ecol.">
        <title>Evolution of Synechococcus.</title>
        <authorList>
            <person name="Dvorak P."/>
            <person name="Casamatta D."/>
            <person name="Hasler P."/>
            <person name="Poulickova A."/>
            <person name="Ondrej V."/>
            <person name="Sanges R."/>
        </authorList>
    </citation>
    <scope>NUCLEOTIDE SEQUENCE [LARGE SCALE GENOMIC DNA]</scope>
    <source>
        <strain evidence="2 3">CAUP A 1101</strain>
    </source>
</reference>
<keyword evidence="1" id="KW-0732">Signal</keyword>
<evidence type="ECO:0000313" key="3">
    <source>
        <dbReference type="Proteomes" id="UP000030170"/>
    </source>
</evidence>
<keyword evidence="3" id="KW-1185">Reference proteome</keyword>
<comment type="caution">
    <text evidence="2">The sequence shown here is derived from an EMBL/GenBank/DDBJ whole genome shotgun (WGS) entry which is preliminary data.</text>
</comment>
<gene>
    <name evidence="2" type="ORF">DO97_15605</name>
</gene>
<sequence>MKISTTSGLVGFLLTLSALHPPEATAALNQSSAQHAPPTIEARLTAITAALRSRETQLPEAPQTLPFDLKEGLKLAWGNWGNWRNGSWRNGGWRDWRNGWRDGGGFVNFRNW</sequence>
<feature type="signal peptide" evidence="1">
    <location>
        <begin position="1"/>
        <end position="26"/>
    </location>
</feature>